<dbReference type="EMBL" id="CP046622">
    <property type="protein sequence ID" value="QGW81519.1"/>
    <property type="molecule type" value="Genomic_DNA"/>
</dbReference>
<feature type="transmembrane region" description="Helical" evidence="5">
    <location>
        <begin position="109"/>
        <end position="131"/>
    </location>
</feature>
<evidence type="ECO:0000256" key="1">
    <source>
        <dbReference type="ARBA" id="ARBA00004141"/>
    </source>
</evidence>
<proteinExistence type="predicted"/>
<evidence type="ECO:0000256" key="4">
    <source>
        <dbReference type="ARBA" id="ARBA00023136"/>
    </source>
</evidence>
<feature type="transmembrane region" description="Helical" evidence="5">
    <location>
        <begin position="338"/>
        <end position="357"/>
    </location>
</feature>
<accession>A0A6I6H7Q7</accession>
<dbReference type="AlphaFoldDB" id="A0A6I6H7Q7"/>
<feature type="domain" description="Major facilitator superfamily (MFS) profile" evidence="6">
    <location>
        <begin position="18"/>
        <end position="501"/>
    </location>
</feature>
<feature type="transmembrane region" description="Helical" evidence="5">
    <location>
        <begin position="143"/>
        <end position="167"/>
    </location>
</feature>
<organism evidence="7 8">
    <name type="scientific">Variovorax paradoxus</name>
    <dbReference type="NCBI Taxonomy" id="34073"/>
    <lineage>
        <taxon>Bacteria</taxon>
        <taxon>Pseudomonadati</taxon>
        <taxon>Pseudomonadota</taxon>
        <taxon>Betaproteobacteria</taxon>
        <taxon>Burkholderiales</taxon>
        <taxon>Comamonadaceae</taxon>
        <taxon>Variovorax</taxon>
    </lineage>
</organism>
<dbReference type="Gene3D" id="1.20.1720.10">
    <property type="entry name" value="Multidrug resistance protein D"/>
    <property type="match status" value="1"/>
</dbReference>
<dbReference type="InterPro" id="IPR020846">
    <property type="entry name" value="MFS_dom"/>
</dbReference>
<gene>
    <name evidence="7" type="ORF">GOQ09_07910</name>
</gene>
<feature type="transmembrane region" description="Helical" evidence="5">
    <location>
        <begin position="235"/>
        <end position="253"/>
    </location>
</feature>
<comment type="subcellular location">
    <subcellularLocation>
        <location evidence="1">Membrane</location>
        <topology evidence="1">Multi-pass membrane protein</topology>
    </subcellularLocation>
</comment>
<feature type="transmembrane region" description="Helical" evidence="5">
    <location>
        <begin position="173"/>
        <end position="192"/>
    </location>
</feature>
<feature type="transmembrane region" description="Helical" evidence="5">
    <location>
        <begin position="204"/>
        <end position="223"/>
    </location>
</feature>
<dbReference type="InterPro" id="IPR036259">
    <property type="entry name" value="MFS_trans_sf"/>
</dbReference>
<feature type="transmembrane region" description="Helical" evidence="5">
    <location>
        <begin position="17"/>
        <end position="40"/>
    </location>
</feature>
<dbReference type="PROSITE" id="PS50850">
    <property type="entry name" value="MFS"/>
    <property type="match status" value="1"/>
</dbReference>
<dbReference type="InterPro" id="IPR011701">
    <property type="entry name" value="MFS"/>
</dbReference>
<evidence type="ECO:0000313" key="8">
    <source>
        <dbReference type="Proteomes" id="UP000425817"/>
    </source>
</evidence>
<dbReference type="Pfam" id="PF07690">
    <property type="entry name" value="MFS_1"/>
    <property type="match status" value="1"/>
</dbReference>
<protein>
    <submittedName>
        <fullName evidence="7">MFS transporter</fullName>
    </submittedName>
</protein>
<dbReference type="Proteomes" id="UP000425817">
    <property type="component" value="Chromosome"/>
</dbReference>
<feature type="transmembrane region" description="Helical" evidence="5">
    <location>
        <begin position="274"/>
        <end position="295"/>
    </location>
</feature>
<dbReference type="RefSeq" id="WP_157612942.1">
    <property type="nucleotide sequence ID" value="NZ_CP046622.1"/>
</dbReference>
<feature type="transmembrane region" description="Helical" evidence="5">
    <location>
        <begin position="404"/>
        <end position="427"/>
    </location>
</feature>
<dbReference type="InterPro" id="IPR005829">
    <property type="entry name" value="Sugar_transporter_CS"/>
</dbReference>
<evidence type="ECO:0000256" key="2">
    <source>
        <dbReference type="ARBA" id="ARBA00022692"/>
    </source>
</evidence>
<dbReference type="OrthoDB" id="9807274at2"/>
<name>A0A6I6H7Q7_VARPD</name>
<keyword evidence="2 5" id="KW-0812">Transmembrane</keyword>
<dbReference type="SUPFAM" id="SSF103473">
    <property type="entry name" value="MFS general substrate transporter"/>
    <property type="match status" value="1"/>
</dbReference>
<feature type="transmembrane region" description="Helical" evidence="5">
    <location>
        <begin position="363"/>
        <end position="383"/>
    </location>
</feature>
<dbReference type="GO" id="GO:0022857">
    <property type="term" value="F:transmembrane transporter activity"/>
    <property type="evidence" value="ECO:0007669"/>
    <property type="project" value="InterPro"/>
</dbReference>
<evidence type="ECO:0000313" key="7">
    <source>
        <dbReference type="EMBL" id="QGW81519.1"/>
    </source>
</evidence>
<evidence type="ECO:0000259" key="6">
    <source>
        <dbReference type="PROSITE" id="PS50850"/>
    </source>
</evidence>
<feature type="transmembrane region" description="Helical" evidence="5">
    <location>
        <begin position="307"/>
        <end position="326"/>
    </location>
</feature>
<reference evidence="7 8" key="1">
    <citation type="submission" date="2019-12" db="EMBL/GenBank/DDBJ databases">
        <title>Hybrid Genome Assemblies of two High G+C Isolates from Undergraduate Microbiology Courses.</title>
        <authorList>
            <person name="Ne Ville C.J."/>
            <person name="Enright D."/>
            <person name="Hernandez I."/>
            <person name="Dodsworth J."/>
            <person name="Orwin P.M."/>
        </authorList>
    </citation>
    <scope>NUCLEOTIDE SEQUENCE [LARGE SCALE GENOMIC DNA]</scope>
    <source>
        <strain evidence="7 8">CSUSB</strain>
    </source>
</reference>
<dbReference type="PROSITE" id="PS00216">
    <property type="entry name" value="SUGAR_TRANSPORT_1"/>
    <property type="match status" value="1"/>
</dbReference>
<keyword evidence="3 5" id="KW-1133">Transmembrane helix</keyword>
<dbReference type="Gene3D" id="1.20.1250.20">
    <property type="entry name" value="MFS general substrate transporter like domains"/>
    <property type="match status" value="1"/>
</dbReference>
<evidence type="ECO:0000256" key="5">
    <source>
        <dbReference type="SAM" id="Phobius"/>
    </source>
</evidence>
<dbReference type="PANTHER" id="PTHR42718:SF49">
    <property type="entry name" value="EXPORT PROTEIN"/>
    <property type="match status" value="1"/>
</dbReference>
<feature type="transmembrane region" description="Helical" evidence="5">
    <location>
        <begin position="84"/>
        <end position="103"/>
    </location>
</feature>
<dbReference type="PANTHER" id="PTHR42718">
    <property type="entry name" value="MAJOR FACILITATOR SUPERFAMILY MULTIDRUG TRANSPORTER MFSC"/>
    <property type="match status" value="1"/>
</dbReference>
<sequence length="515" mass="53790">MTPPSTPSTTNPRRDTAALTAVCLVALMFGLEISSVPVILPELERVLHADFQDAQWIMNAYTLACTSVLMAAGTLADRYGRRRVLVASLWLFGLASLACGWATSAPLLIAARFVQGVSAGTMMICQFAILSQQFREPAARSRAFAVWGVVAGIGLGFGPLVGAAIVALADWRWVFLAHAPLALLTLGLVRASVQESRDPDAHRLDVAGMLTLTLAVFALVYFITLGTVQGFGNRVGLALLAGALACLALFVAVERRSAHPMFDFSVFRIHRFNGAMMGSVGMNFSFWPFMIYLPIYFQSALGHDLMHAGWALLAYTLPTLLVPPLAERLALRHGAERVIPGGLGLMAAAFLLMATGNARGSDAAVIAACLAAGIGLGLTNSPVTNTSTGAVSAARAGMASGIDFSARLITLALNIALMGFVLVSGIARHLGEAGLHADASELLQLAQSVAAGKLDALPGAAGSALAQAALRQGFGDVMLYAGIGVGLLALASHAFFRRGRRSVGLVPVRADADLG</sequence>
<feature type="transmembrane region" description="Helical" evidence="5">
    <location>
        <begin position="60"/>
        <end position="77"/>
    </location>
</feature>
<keyword evidence="4 5" id="KW-0472">Membrane</keyword>
<feature type="transmembrane region" description="Helical" evidence="5">
    <location>
        <begin position="477"/>
        <end position="496"/>
    </location>
</feature>
<dbReference type="GO" id="GO:0016020">
    <property type="term" value="C:membrane"/>
    <property type="evidence" value="ECO:0007669"/>
    <property type="project" value="UniProtKB-SubCell"/>
</dbReference>
<evidence type="ECO:0000256" key="3">
    <source>
        <dbReference type="ARBA" id="ARBA00022989"/>
    </source>
</evidence>
<dbReference type="CDD" id="cd17321">
    <property type="entry name" value="MFS_MMR_MDR_like"/>
    <property type="match status" value="1"/>
</dbReference>